<reference evidence="4" key="1">
    <citation type="submission" date="2013-07" db="EMBL/GenBank/DDBJ databases">
        <title>The Genome Sequence of Cryptococcus bestiolae CBS10118.</title>
        <authorList>
            <consortium name="The Broad Institute Genome Sequencing Platform"/>
            <person name="Cuomo C."/>
            <person name="Litvintseva A."/>
            <person name="Chen Y."/>
            <person name="Heitman J."/>
            <person name="Sun S."/>
            <person name="Springer D."/>
            <person name="Dromer F."/>
            <person name="Young S.K."/>
            <person name="Zeng Q."/>
            <person name="Gargeya S."/>
            <person name="Fitzgerald M."/>
            <person name="Abouelleil A."/>
            <person name="Alvarado L."/>
            <person name="Berlin A.M."/>
            <person name="Chapman S.B."/>
            <person name="Dewar J."/>
            <person name="Goldberg J."/>
            <person name="Griggs A."/>
            <person name="Gujja S."/>
            <person name="Hansen M."/>
            <person name="Howarth C."/>
            <person name="Imamovic A."/>
            <person name="Larimer J."/>
            <person name="McCowan C."/>
            <person name="Murphy C."/>
            <person name="Pearson M."/>
            <person name="Priest M."/>
            <person name="Roberts A."/>
            <person name="Saif S."/>
            <person name="Shea T."/>
            <person name="Sykes S."/>
            <person name="Wortman J."/>
            <person name="Nusbaum C."/>
            <person name="Birren B."/>
        </authorList>
    </citation>
    <scope>NUCLEOTIDE SEQUENCE [LARGE SCALE GENOMIC DNA]</scope>
    <source>
        <strain evidence="4">CBS 10118</strain>
    </source>
</reference>
<dbReference type="CDD" id="cd05132">
    <property type="entry name" value="RasGAP_GAPA"/>
    <property type="match status" value="1"/>
</dbReference>
<dbReference type="GO" id="GO:0005096">
    <property type="term" value="F:GTPase activator activity"/>
    <property type="evidence" value="ECO:0007669"/>
    <property type="project" value="TreeGrafter"/>
</dbReference>
<proteinExistence type="predicted"/>
<dbReference type="VEuPathDB" id="FungiDB:I302_02579"/>
<dbReference type="Pfam" id="PF00616">
    <property type="entry name" value="RasGAP"/>
    <property type="match status" value="1"/>
</dbReference>
<evidence type="ECO:0000313" key="4">
    <source>
        <dbReference type="EMBL" id="OCF27734.1"/>
    </source>
</evidence>
<dbReference type="GO" id="GO:0005938">
    <property type="term" value="C:cell cortex"/>
    <property type="evidence" value="ECO:0007669"/>
    <property type="project" value="TreeGrafter"/>
</dbReference>
<dbReference type="GO" id="GO:0046580">
    <property type="term" value="P:negative regulation of Ras protein signal transduction"/>
    <property type="evidence" value="ECO:0007669"/>
    <property type="project" value="TreeGrafter"/>
</dbReference>
<dbReference type="InterPro" id="IPR023152">
    <property type="entry name" value="RasGAP_CS"/>
</dbReference>
<reference evidence="4" key="2">
    <citation type="submission" date="2014-01" db="EMBL/GenBank/DDBJ databases">
        <title>Evolution of pathogenesis and genome organization in the Tremellales.</title>
        <authorList>
            <person name="Cuomo C."/>
            <person name="Litvintseva A."/>
            <person name="Heitman J."/>
            <person name="Chen Y."/>
            <person name="Sun S."/>
            <person name="Springer D."/>
            <person name="Dromer F."/>
            <person name="Young S."/>
            <person name="Zeng Q."/>
            <person name="Chapman S."/>
            <person name="Gujja S."/>
            <person name="Saif S."/>
            <person name="Birren B."/>
        </authorList>
    </citation>
    <scope>NUCLEOTIDE SEQUENCE</scope>
    <source>
        <strain evidence="4">CBS 10118</strain>
    </source>
</reference>
<feature type="domain" description="Ras-GAP" evidence="3">
    <location>
        <begin position="179"/>
        <end position="395"/>
    </location>
</feature>
<dbReference type="Gene3D" id="1.10.506.10">
    <property type="entry name" value="GTPase Activation - p120gap, domain 1"/>
    <property type="match status" value="1"/>
</dbReference>
<name>A0A1B9G9L8_9TREE</name>
<sequence length="809" mass="92119">MTMTSSAAGNSTIPGGLASPSGSSQSHASRRLTNRMTNRYSVNAMYSLAAEQDVELEDELARAQKRLRDLKSRISSQSKKNFVLERDVRYLDSRIALLIQNRMAADEKREVAETLEEIDEESGLWPDERKMNQYANLFFLLQSEPRHVASLCRLVSLAEIDTLLQTVMFTLYGNQYEQREEHLLLTMFQSVLSAQFETTTEFGSLLRANTPVSRMMTTYTRRGPGQSYLKSVLADRINSLIEHKDLNLEINPLKVYEQMIQQIEEDTGTLPPSLPRGVPPEVAAANADVQAIIVPRLTMLMEIANTFLATIIESMDTVPYGIRWICKQIRSLTRRKYPDASDASICSLIGGFFFLRFINPAIVTPQAYMLVDGVPAKHPRRTLTLIAKMLQNLANKPSYAKEQYMMSLNPFVENNKVRMNQFLNALCEVGDFYESLELDQYMALSKKDLQINITLNELYNTHSLLMQHMEVLSPNEKHHLRILLDDLGAAPGQVPRKENRSIELPLYSRWETPIQDLSTALMSDSVTQNDINYMEAKSIFVQLLRSMPQIADKRPIDLPGLAERAATSKDPVLVRRGIKVQALLSELEGAGVVDLEDNYKIIQDEVAAEMVHLGNTKEKVVLETRSLEAVYKTICDHNNYLRSQLEQYKAYLQNVRLTSSKEKGASSGGVGVVTVNGKEKKQIKNQVLGPYRFTHTQFEKEGIIMESNVPENRRVNIYFNITSPTPGTFIIALHFKGREKPILEMDLKIDDLLEKQKDQQAMLDLEYVQLNVPKVLALFNKVSEVYSQSEHNDRKLIWYLIMQLFSKRR</sequence>
<keyword evidence="1" id="KW-0175">Coiled coil</keyword>
<dbReference type="InterPro" id="IPR008936">
    <property type="entry name" value="Rho_GTPase_activation_prot"/>
</dbReference>
<dbReference type="SUPFAM" id="SSF143885">
    <property type="entry name" value="RGC domain-like"/>
    <property type="match status" value="1"/>
</dbReference>
<dbReference type="SMART" id="SM00323">
    <property type="entry name" value="RasGAP"/>
    <property type="match status" value="1"/>
</dbReference>
<dbReference type="OrthoDB" id="775356at2759"/>
<feature type="region of interest" description="Disordered" evidence="2">
    <location>
        <begin position="1"/>
        <end position="30"/>
    </location>
</feature>
<feature type="coiled-coil region" evidence="1">
    <location>
        <begin position="46"/>
        <end position="121"/>
    </location>
</feature>
<evidence type="ECO:0000256" key="2">
    <source>
        <dbReference type="SAM" id="MobiDB-lite"/>
    </source>
</evidence>
<dbReference type="InterPro" id="IPR000593">
    <property type="entry name" value="RasGAP_C"/>
</dbReference>
<dbReference type="PANTHER" id="PTHR14149:SF17">
    <property type="entry name" value="GTPASE-ACTIVATING PROTEIN"/>
    <property type="match status" value="1"/>
</dbReference>
<accession>A0A1B9G9L8</accession>
<dbReference type="PANTHER" id="PTHR14149">
    <property type="entry name" value="RAS GTPASE-ACTIVATING PROTEIN WITH IQ MOTIF"/>
    <property type="match status" value="1"/>
</dbReference>
<protein>
    <submittedName>
        <fullName evidence="4">IQ domain-containing GTPase activating protein</fullName>
    </submittedName>
</protein>
<dbReference type="AlphaFoldDB" id="A0A1B9G9L8"/>
<dbReference type="EMBL" id="KI894019">
    <property type="protein sequence ID" value="OCF27734.1"/>
    <property type="molecule type" value="Genomic_DNA"/>
</dbReference>
<dbReference type="PROSITE" id="PS00509">
    <property type="entry name" value="RAS_GTPASE_ACTIV_1"/>
    <property type="match status" value="1"/>
</dbReference>
<organism evidence="4">
    <name type="scientific">Kwoniella bestiolae CBS 10118</name>
    <dbReference type="NCBI Taxonomy" id="1296100"/>
    <lineage>
        <taxon>Eukaryota</taxon>
        <taxon>Fungi</taxon>
        <taxon>Dikarya</taxon>
        <taxon>Basidiomycota</taxon>
        <taxon>Agaricomycotina</taxon>
        <taxon>Tremellomycetes</taxon>
        <taxon>Tremellales</taxon>
        <taxon>Cryptococcaceae</taxon>
        <taxon>Kwoniella</taxon>
    </lineage>
</organism>
<gene>
    <name evidence="4" type="ORF">I302_02579</name>
</gene>
<feature type="compositionally biased region" description="Low complexity" evidence="2">
    <location>
        <begin position="14"/>
        <end position="27"/>
    </location>
</feature>
<dbReference type="InterPro" id="IPR001936">
    <property type="entry name" value="RasGAP_dom"/>
</dbReference>
<dbReference type="SUPFAM" id="SSF48350">
    <property type="entry name" value="GTPase activation domain, GAP"/>
    <property type="match status" value="1"/>
</dbReference>
<dbReference type="PROSITE" id="PS50018">
    <property type="entry name" value="RAS_GTPASE_ACTIV_2"/>
    <property type="match status" value="1"/>
</dbReference>
<dbReference type="STRING" id="1296100.A0A1B9G9L8"/>
<evidence type="ECO:0000259" key="3">
    <source>
        <dbReference type="PROSITE" id="PS50018"/>
    </source>
</evidence>
<evidence type="ECO:0000256" key="1">
    <source>
        <dbReference type="SAM" id="Coils"/>
    </source>
</evidence>
<dbReference type="Pfam" id="PF03836">
    <property type="entry name" value="RasGAP_C"/>
    <property type="match status" value="1"/>
</dbReference>
<feature type="compositionally biased region" description="Polar residues" evidence="2">
    <location>
        <begin position="1"/>
        <end position="13"/>
    </location>
</feature>